<comment type="subcellular location">
    <subcellularLocation>
        <location evidence="4">Cytoplasm</location>
    </subcellularLocation>
    <subcellularLocation>
        <location evidence="3">Nucleus</location>
    </subcellularLocation>
</comment>
<dbReference type="InterPro" id="IPR012337">
    <property type="entry name" value="RNaseH-like_sf"/>
</dbReference>
<evidence type="ECO:0000256" key="6">
    <source>
        <dbReference type="ARBA" id="ARBA00011757"/>
    </source>
</evidence>
<evidence type="ECO:0000256" key="2">
    <source>
        <dbReference type="ARBA" id="ARBA00001968"/>
    </source>
</evidence>
<dbReference type="PANTHER" id="PTHR10797">
    <property type="entry name" value="CCR4-NOT TRANSCRIPTION COMPLEX SUBUNIT"/>
    <property type="match status" value="1"/>
</dbReference>
<dbReference type="GO" id="GO:0046872">
    <property type="term" value="F:metal ion binding"/>
    <property type="evidence" value="ECO:0007669"/>
    <property type="project" value="UniProtKB-KW"/>
</dbReference>
<dbReference type="Proteomes" id="UP000026961">
    <property type="component" value="Chromosome 10"/>
</dbReference>
<evidence type="ECO:0000313" key="19">
    <source>
        <dbReference type="Proteomes" id="UP000026961"/>
    </source>
</evidence>
<protein>
    <recommendedName>
        <fullName evidence="7">poly(A)-specific ribonuclease</fullName>
        <ecNumber evidence="7">3.1.13.4</ecNumber>
    </recommendedName>
</protein>
<dbReference type="GO" id="GO:0004535">
    <property type="term" value="F:poly(A)-specific ribonuclease activity"/>
    <property type="evidence" value="ECO:0007669"/>
    <property type="project" value="UniProtKB-EC"/>
</dbReference>
<keyword evidence="8" id="KW-0963">Cytoplasm</keyword>
<dbReference type="Gramene" id="OGLUM10G01140.1">
    <property type="protein sequence ID" value="OGLUM10G01140.1"/>
    <property type="gene ID" value="OGLUM10G01140"/>
</dbReference>
<dbReference type="Gene3D" id="3.30.420.10">
    <property type="entry name" value="Ribonuclease H-like superfamily/Ribonuclease H"/>
    <property type="match status" value="1"/>
</dbReference>
<comment type="similarity">
    <text evidence="5">Belongs to the CAF1 family.</text>
</comment>
<evidence type="ECO:0000256" key="4">
    <source>
        <dbReference type="ARBA" id="ARBA00004496"/>
    </source>
</evidence>
<keyword evidence="11" id="KW-0378">Hydrolase</keyword>
<dbReference type="eggNOG" id="KOG0304">
    <property type="taxonomic scope" value="Eukaryota"/>
</dbReference>
<keyword evidence="13" id="KW-0694">RNA-binding</keyword>
<evidence type="ECO:0000256" key="13">
    <source>
        <dbReference type="ARBA" id="ARBA00022884"/>
    </source>
</evidence>
<comment type="function">
    <text evidence="17">Ubiquitous transcription factor required for a diverse set of processes. It is a component of the CCR4 complex involved in the control of gene expression.</text>
</comment>
<dbReference type="InterPro" id="IPR006941">
    <property type="entry name" value="RNase_CAF1"/>
</dbReference>
<keyword evidence="10" id="KW-0479">Metal-binding</keyword>
<dbReference type="EnsemblPlants" id="OGLUM10G01140.1">
    <property type="protein sequence ID" value="OGLUM10G01140.1"/>
    <property type="gene ID" value="OGLUM10G01140"/>
</dbReference>
<comment type="subunit">
    <text evidence="6">Component of the CCR4-NOT complex, at least composed of CRR4 and CAF1 proteins.</text>
</comment>
<evidence type="ECO:0000256" key="1">
    <source>
        <dbReference type="ARBA" id="ARBA00001663"/>
    </source>
</evidence>
<dbReference type="Pfam" id="PF04857">
    <property type="entry name" value="CAF1"/>
    <property type="match status" value="1"/>
</dbReference>
<keyword evidence="14" id="KW-0805">Transcription regulation</keyword>
<keyword evidence="9" id="KW-0540">Nuclease</keyword>
<proteinExistence type="inferred from homology"/>
<evidence type="ECO:0000256" key="9">
    <source>
        <dbReference type="ARBA" id="ARBA00022722"/>
    </source>
</evidence>
<evidence type="ECO:0000256" key="16">
    <source>
        <dbReference type="ARBA" id="ARBA00023242"/>
    </source>
</evidence>
<accession>A0A0E0B7D3</accession>
<keyword evidence="12" id="KW-0269">Exonuclease</keyword>
<organism evidence="18">
    <name type="scientific">Oryza glumipatula</name>
    <dbReference type="NCBI Taxonomy" id="40148"/>
    <lineage>
        <taxon>Eukaryota</taxon>
        <taxon>Viridiplantae</taxon>
        <taxon>Streptophyta</taxon>
        <taxon>Embryophyta</taxon>
        <taxon>Tracheophyta</taxon>
        <taxon>Spermatophyta</taxon>
        <taxon>Magnoliopsida</taxon>
        <taxon>Liliopsida</taxon>
        <taxon>Poales</taxon>
        <taxon>Poaceae</taxon>
        <taxon>BOP clade</taxon>
        <taxon>Oryzoideae</taxon>
        <taxon>Oryzeae</taxon>
        <taxon>Oryzinae</taxon>
        <taxon>Oryza</taxon>
    </lineage>
</organism>
<evidence type="ECO:0000256" key="11">
    <source>
        <dbReference type="ARBA" id="ARBA00022801"/>
    </source>
</evidence>
<evidence type="ECO:0000256" key="14">
    <source>
        <dbReference type="ARBA" id="ARBA00023015"/>
    </source>
</evidence>
<dbReference type="STRING" id="40148.A0A0E0B7D3"/>
<reference evidence="18" key="1">
    <citation type="submission" date="2015-04" db="UniProtKB">
        <authorList>
            <consortium name="EnsemblPlants"/>
        </authorList>
    </citation>
    <scope>IDENTIFICATION</scope>
</reference>
<dbReference type="GO" id="GO:0030014">
    <property type="term" value="C:CCR4-NOT complex"/>
    <property type="evidence" value="ECO:0007669"/>
    <property type="project" value="InterPro"/>
</dbReference>
<keyword evidence="16" id="KW-0539">Nucleus</keyword>
<evidence type="ECO:0000256" key="15">
    <source>
        <dbReference type="ARBA" id="ARBA00023163"/>
    </source>
</evidence>
<reference evidence="18" key="2">
    <citation type="submission" date="2018-05" db="EMBL/GenBank/DDBJ databases">
        <title>OgluRS3 (Oryza glumaepatula Reference Sequence Version 3).</title>
        <authorList>
            <person name="Zhang J."/>
            <person name="Kudrna D."/>
            <person name="Lee S."/>
            <person name="Talag J."/>
            <person name="Welchert J."/>
            <person name="Wing R.A."/>
        </authorList>
    </citation>
    <scope>NUCLEOTIDE SEQUENCE [LARGE SCALE GENOMIC DNA]</scope>
</reference>
<dbReference type="InterPro" id="IPR039637">
    <property type="entry name" value="CNOT7/CNOT8/Pop2"/>
</dbReference>
<dbReference type="GO" id="GO:0003723">
    <property type="term" value="F:RNA binding"/>
    <property type="evidence" value="ECO:0007669"/>
    <property type="project" value="UniProtKB-KW"/>
</dbReference>
<dbReference type="HOGENOM" id="CLU_027974_1_1_1"/>
<comment type="catalytic activity">
    <reaction evidence="1">
        <text>Exonucleolytic cleavage of poly(A) to 5'-AMP.</text>
        <dbReference type="EC" id="3.1.13.4"/>
    </reaction>
</comment>
<dbReference type="EC" id="3.1.13.4" evidence="7"/>
<evidence type="ECO:0000256" key="12">
    <source>
        <dbReference type="ARBA" id="ARBA00022839"/>
    </source>
</evidence>
<evidence type="ECO:0000256" key="7">
    <source>
        <dbReference type="ARBA" id="ARBA00012161"/>
    </source>
</evidence>
<keyword evidence="15" id="KW-0804">Transcription</keyword>
<evidence type="ECO:0000256" key="17">
    <source>
        <dbReference type="ARBA" id="ARBA00025148"/>
    </source>
</evidence>
<dbReference type="FunFam" id="3.30.420.10:FF:000067">
    <property type="entry name" value="Putative CCR4-associated factor 1 11"/>
    <property type="match status" value="1"/>
</dbReference>
<keyword evidence="19" id="KW-1185">Reference proteome</keyword>
<dbReference type="InterPro" id="IPR036397">
    <property type="entry name" value="RNaseH_sf"/>
</dbReference>
<evidence type="ECO:0000256" key="5">
    <source>
        <dbReference type="ARBA" id="ARBA00008372"/>
    </source>
</evidence>
<evidence type="ECO:0000256" key="10">
    <source>
        <dbReference type="ARBA" id="ARBA00022723"/>
    </source>
</evidence>
<name>A0A0E0B7D3_9ORYZ</name>
<sequence>MPFGPPPPPMAFSPLYRQPSPYYSPYPAQSTFLPPHVYLPQPPINVTTYNFAQPPAAPAPSPPHVNVPQPAMHAAPAPAPPLWFRTVTAANLDSEMGLIGEMMLQYPYVTIDVEFAGVVHHPPHTGRRPTPDEIYAAVKSNVDEVPAVQIGITLSDAEGNLPSSSRSPSSSEQEIAWEVVFSDFDASRDPHVVDSVEFLKNQGIDFDLARQIGVTSTAFGEKLLAIQPPQSRRDELTWSAFGGAYDMGYLVKMLTGGQPLPETRQQFMQLVKSRLGGGRIFDSKYLVEHDRQDLRNAGLRHTADVLGVRQQEGVKMLAGHKSVVAAAIFATIRSQGVDLLHEGVIDGIL</sequence>
<comment type="cofactor">
    <cofactor evidence="2">
        <name>a divalent metal cation</name>
        <dbReference type="ChEBI" id="CHEBI:60240"/>
    </cofactor>
</comment>
<evidence type="ECO:0000256" key="3">
    <source>
        <dbReference type="ARBA" id="ARBA00004123"/>
    </source>
</evidence>
<evidence type="ECO:0000313" key="18">
    <source>
        <dbReference type="EnsemblPlants" id="OGLUM10G01140.1"/>
    </source>
</evidence>
<dbReference type="GO" id="GO:0005737">
    <property type="term" value="C:cytoplasm"/>
    <property type="evidence" value="ECO:0007669"/>
    <property type="project" value="UniProtKB-SubCell"/>
</dbReference>
<evidence type="ECO:0000256" key="8">
    <source>
        <dbReference type="ARBA" id="ARBA00022490"/>
    </source>
</evidence>
<dbReference type="AlphaFoldDB" id="A0A0E0B7D3"/>
<dbReference type="SUPFAM" id="SSF53098">
    <property type="entry name" value="Ribonuclease H-like"/>
    <property type="match status" value="1"/>
</dbReference>
<dbReference type="GO" id="GO:0005634">
    <property type="term" value="C:nucleus"/>
    <property type="evidence" value="ECO:0007669"/>
    <property type="project" value="UniProtKB-SubCell"/>
</dbReference>